<feature type="compositionally biased region" description="Low complexity" evidence="1">
    <location>
        <begin position="67"/>
        <end position="81"/>
    </location>
</feature>
<reference evidence="2 3" key="1">
    <citation type="journal article" date="2019" name="Nat. Ecol. Evol.">
        <title>Megaphylogeny resolves global patterns of mushroom evolution.</title>
        <authorList>
            <person name="Varga T."/>
            <person name="Krizsan K."/>
            <person name="Foldi C."/>
            <person name="Dima B."/>
            <person name="Sanchez-Garcia M."/>
            <person name="Sanchez-Ramirez S."/>
            <person name="Szollosi G.J."/>
            <person name="Szarkandi J.G."/>
            <person name="Papp V."/>
            <person name="Albert L."/>
            <person name="Andreopoulos W."/>
            <person name="Angelini C."/>
            <person name="Antonin V."/>
            <person name="Barry K.W."/>
            <person name="Bougher N.L."/>
            <person name="Buchanan P."/>
            <person name="Buyck B."/>
            <person name="Bense V."/>
            <person name="Catcheside P."/>
            <person name="Chovatia M."/>
            <person name="Cooper J."/>
            <person name="Damon W."/>
            <person name="Desjardin D."/>
            <person name="Finy P."/>
            <person name="Geml J."/>
            <person name="Haridas S."/>
            <person name="Hughes K."/>
            <person name="Justo A."/>
            <person name="Karasinski D."/>
            <person name="Kautmanova I."/>
            <person name="Kiss B."/>
            <person name="Kocsube S."/>
            <person name="Kotiranta H."/>
            <person name="LaButti K.M."/>
            <person name="Lechner B.E."/>
            <person name="Liimatainen K."/>
            <person name="Lipzen A."/>
            <person name="Lukacs Z."/>
            <person name="Mihaltcheva S."/>
            <person name="Morgado L.N."/>
            <person name="Niskanen T."/>
            <person name="Noordeloos M.E."/>
            <person name="Ohm R.A."/>
            <person name="Ortiz-Santana B."/>
            <person name="Ovrebo C."/>
            <person name="Racz N."/>
            <person name="Riley R."/>
            <person name="Savchenko A."/>
            <person name="Shiryaev A."/>
            <person name="Soop K."/>
            <person name="Spirin V."/>
            <person name="Szebenyi C."/>
            <person name="Tomsovsky M."/>
            <person name="Tulloss R.E."/>
            <person name="Uehling J."/>
            <person name="Grigoriev I.V."/>
            <person name="Vagvolgyi C."/>
            <person name="Papp T."/>
            <person name="Martin F.M."/>
            <person name="Miettinen O."/>
            <person name="Hibbett D.S."/>
            <person name="Nagy L.G."/>
        </authorList>
    </citation>
    <scope>NUCLEOTIDE SEQUENCE [LARGE SCALE GENOMIC DNA]</scope>
    <source>
        <strain evidence="2 3">FP101781</strain>
    </source>
</reference>
<sequence length="143" mass="15859">MKHAVLVASLHLALIPSQPPPHFVLDRRPTDPSIHPHPTSTRKRGAEVERGRADGHASERKPPLAFPPHASSPPSSLESSLPFPRPITLTLLTSGLVTYHHIRVKGIYPANTPYLSSREAMSERREAQIPFRPLFCCRSVLSQ</sequence>
<organism evidence="2 3">
    <name type="scientific">Coprinellus micaceus</name>
    <name type="common">Glistening ink-cap mushroom</name>
    <name type="synonym">Coprinus micaceus</name>
    <dbReference type="NCBI Taxonomy" id="71717"/>
    <lineage>
        <taxon>Eukaryota</taxon>
        <taxon>Fungi</taxon>
        <taxon>Dikarya</taxon>
        <taxon>Basidiomycota</taxon>
        <taxon>Agaricomycotina</taxon>
        <taxon>Agaricomycetes</taxon>
        <taxon>Agaricomycetidae</taxon>
        <taxon>Agaricales</taxon>
        <taxon>Agaricineae</taxon>
        <taxon>Psathyrellaceae</taxon>
        <taxon>Coprinellus</taxon>
    </lineage>
</organism>
<evidence type="ECO:0000256" key="1">
    <source>
        <dbReference type="SAM" id="MobiDB-lite"/>
    </source>
</evidence>
<keyword evidence="3" id="KW-1185">Reference proteome</keyword>
<protein>
    <submittedName>
        <fullName evidence="2">Uncharacterized protein</fullName>
    </submittedName>
</protein>
<name>A0A4Y7TUJ4_COPMI</name>
<gene>
    <name evidence="2" type="ORF">FA13DRAFT_892443</name>
</gene>
<evidence type="ECO:0000313" key="3">
    <source>
        <dbReference type="Proteomes" id="UP000298030"/>
    </source>
</evidence>
<dbReference type="AlphaFoldDB" id="A0A4Y7TUJ4"/>
<accession>A0A4Y7TUJ4</accession>
<dbReference type="Proteomes" id="UP000298030">
    <property type="component" value="Unassembled WGS sequence"/>
</dbReference>
<proteinExistence type="predicted"/>
<dbReference type="EMBL" id="QPFP01000004">
    <property type="protein sequence ID" value="TEB37229.1"/>
    <property type="molecule type" value="Genomic_DNA"/>
</dbReference>
<feature type="compositionally biased region" description="Basic and acidic residues" evidence="1">
    <location>
        <begin position="44"/>
        <end position="62"/>
    </location>
</feature>
<comment type="caution">
    <text evidence="2">The sequence shown here is derived from an EMBL/GenBank/DDBJ whole genome shotgun (WGS) entry which is preliminary data.</text>
</comment>
<feature type="region of interest" description="Disordered" evidence="1">
    <location>
        <begin position="19"/>
        <end position="81"/>
    </location>
</feature>
<evidence type="ECO:0000313" key="2">
    <source>
        <dbReference type="EMBL" id="TEB37229.1"/>
    </source>
</evidence>